<accession>A0AAE0DRC2</accession>
<dbReference type="EMBL" id="JASNWA010000003">
    <property type="protein sequence ID" value="KAK3178258.1"/>
    <property type="molecule type" value="Genomic_DNA"/>
</dbReference>
<name>A0AAE0DRC2_9LECA</name>
<evidence type="ECO:0000313" key="3">
    <source>
        <dbReference type="EMBL" id="KAK3178258.1"/>
    </source>
</evidence>
<dbReference type="InterPro" id="IPR050266">
    <property type="entry name" value="AB_hydrolase_sf"/>
</dbReference>
<keyword evidence="4" id="KW-1185">Reference proteome</keyword>
<dbReference type="InterPro" id="IPR000073">
    <property type="entry name" value="AB_hydrolase_1"/>
</dbReference>
<dbReference type="PRINTS" id="PR00111">
    <property type="entry name" value="ABHYDROLASE"/>
</dbReference>
<protein>
    <recommendedName>
        <fullName evidence="2">AB hydrolase-1 domain-containing protein</fullName>
    </recommendedName>
</protein>
<dbReference type="GO" id="GO:0016020">
    <property type="term" value="C:membrane"/>
    <property type="evidence" value="ECO:0007669"/>
    <property type="project" value="TreeGrafter"/>
</dbReference>
<feature type="compositionally biased region" description="Low complexity" evidence="1">
    <location>
        <begin position="248"/>
        <end position="257"/>
    </location>
</feature>
<dbReference type="Pfam" id="PF00561">
    <property type="entry name" value="Abhydrolase_1"/>
    <property type="match status" value="1"/>
</dbReference>
<evidence type="ECO:0000256" key="1">
    <source>
        <dbReference type="SAM" id="MobiDB-lite"/>
    </source>
</evidence>
<comment type="caution">
    <text evidence="3">The sequence shown here is derived from an EMBL/GenBank/DDBJ whole genome shotgun (WGS) entry which is preliminary data.</text>
</comment>
<dbReference type="InterPro" id="IPR029058">
    <property type="entry name" value="AB_hydrolase_fold"/>
</dbReference>
<reference evidence="3" key="1">
    <citation type="submission" date="2022-11" db="EMBL/GenBank/DDBJ databases">
        <title>Chromosomal genome sequence assembly and mating type (MAT) locus characterization of the leprose asexual lichenized fungus Lepraria neglecta (Nyl.) Erichsen.</title>
        <authorList>
            <person name="Allen J.L."/>
            <person name="Pfeffer B."/>
        </authorList>
    </citation>
    <scope>NUCLEOTIDE SEQUENCE</scope>
    <source>
        <strain evidence="3">Allen 5258</strain>
    </source>
</reference>
<evidence type="ECO:0000313" key="4">
    <source>
        <dbReference type="Proteomes" id="UP001276659"/>
    </source>
</evidence>
<feature type="domain" description="AB hydrolase-1" evidence="2">
    <location>
        <begin position="94"/>
        <end position="384"/>
    </location>
</feature>
<organism evidence="3 4">
    <name type="scientific">Lepraria neglecta</name>
    <dbReference type="NCBI Taxonomy" id="209136"/>
    <lineage>
        <taxon>Eukaryota</taxon>
        <taxon>Fungi</taxon>
        <taxon>Dikarya</taxon>
        <taxon>Ascomycota</taxon>
        <taxon>Pezizomycotina</taxon>
        <taxon>Lecanoromycetes</taxon>
        <taxon>OSLEUM clade</taxon>
        <taxon>Lecanoromycetidae</taxon>
        <taxon>Lecanorales</taxon>
        <taxon>Lecanorineae</taxon>
        <taxon>Stereocaulaceae</taxon>
        <taxon>Lepraria</taxon>
    </lineage>
</organism>
<sequence>MEQWYRQNKTLIPWVLLGLEVAISVGIRLYKINSSDQDARVVPSPTKTLLPKLSAFEAADLPYPPDAYPNARDVQSPYGSLRVYEWGPEDGKKVVLVHGISNPCVVLGAIAHGLVDKGCRVILFDLPGRGYSETPVPTPHSARLYTTTILLALASSPISWTGNGNTFSLIGYSLGGGIVANFTSHFPTLVSSLILLAPSGLLRAEHVTWTNKFLYNTGLINETTLEGIIARKLRNGDPPTKPGKPTEEVAPAAPVSEELPKQKLGVTPKMAELSRARPGITVPKFVAWQLDAHPGFVKAFMSGIRHGPIAGQHEIWRRIGERLAAQNASSEERYAKEGLQGGKVLVIGGFKDVLIVKNELMEDATEVLGKDHVRFEWVDAGHELPVTKSEETVGFIWNFWQG</sequence>
<feature type="region of interest" description="Disordered" evidence="1">
    <location>
        <begin position="233"/>
        <end position="261"/>
    </location>
</feature>
<dbReference type="PANTHER" id="PTHR43798">
    <property type="entry name" value="MONOACYLGLYCEROL LIPASE"/>
    <property type="match status" value="1"/>
</dbReference>
<dbReference type="Gene3D" id="3.40.50.1820">
    <property type="entry name" value="alpha/beta hydrolase"/>
    <property type="match status" value="1"/>
</dbReference>
<dbReference type="Proteomes" id="UP001276659">
    <property type="component" value="Unassembled WGS sequence"/>
</dbReference>
<gene>
    <name evidence="3" type="ORF">OEA41_000391</name>
</gene>
<dbReference type="PANTHER" id="PTHR43798:SF33">
    <property type="entry name" value="HYDROLASE, PUTATIVE (AFU_ORTHOLOGUE AFUA_2G14860)-RELATED"/>
    <property type="match status" value="1"/>
</dbReference>
<evidence type="ECO:0000259" key="2">
    <source>
        <dbReference type="Pfam" id="PF00561"/>
    </source>
</evidence>
<proteinExistence type="predicted"/>
<dbReference type="SUPFAM" id="SSF53474">
    <property type="entry name" value="alpha/beta-Hydrolases"/>
    <property type="match status" value="1"/>
</dbReference>
<dbReference type="AlphaFoldDB" id="A0AAE0DRC2"/>